<feature type="non-terminal residue" evidence="2">
    <location>
        <position position="56"/>
    </location>
</feature>
<reference evidence="2" key="1">
    <citation type="journal article" date="2020" name="Fungal Divers.">
        <title>Resolving the Mortierellaceae phylogeny through synthesis of multi-gene phylogenetics and phylogenomics.</title>
        <authorList>
            <person name="Vandepol N."/>
            <person name="Liber J."/>
            <person name="Desiro A."/>
            <person name="Na H."/>
            <person name="Kennedy M."/>
            <person name="Barry K."/>
            <person name="Grigoriev I.V."/>
            <person name="Miller A.N."/>
            <person name="O'Donnell K."/>
            <person name="Stajich J.E."/>
            <person name="Bonito G."/>
        </authorList>
    </citation>
    <scope>NUCLEOTIDE SEQUENCE</scope>
    <source>
        <strain evidence="2">MES-2147</strain>
    </source>
</reference>
<evidence type="ECO:0000313" key="3">
    <source>
        <dbReference type="Proteomes" id="UP000749646"/>
    </source>
</evidence>
<keyword evidence="1" id="KW-1133">Transmembrane helix</keyword>
<comment type="caution">
    <text evidence="2">The sequence shown here is derived from an EMBL/GenBank/DDBJ whole genome shotgun (WGS) entry which is preliminary data.</text>
</comment>
<gene>
    <name evidence="2" type="ORF">BGZ65_000471</name>
</gene>
<feature type="transmembrane region" description="Helical" evidence="1">
    <location>
        <begin position="21"/>
        <end position="39"/>
    </location>
</feature>
<dbReference type="OrthoDB" id="17328at2759"/>
<accession>A0A9P6JD31</accession>
<name>A0A9P6JD31_9FUNG</name>
<proteinExistence type="predicted"/>
<evidence type="ECO:0000313" key="2">
    <source>
        <dbReference type="EMBL" id="KAF9966168.1"/>
    </source>
</evidence>
<keyword evidence="1" id="KW-0472">Membrane</keyword>
<dbReference type="AlphaFoldDB" id="A0A9P6JD31"/>
<dbReference type="EMBL" id="JAAAHW010005811">
    <property type="protein sequence ID" value="KAF9966168.1"/>
    <property type="molecule type" value="Genomic_DNA"/>
</dbReference>
<organism evidence="2 3">
    <name type="scientific">Modicella reniformis</name>
    <dbReference type="NCBI Taxonomy" id="1440133"/>
    <lineage>
        <taxon>Eukaryota</taxon>
        <taxon>Fungi</taxon>
        <taxon>Fungi incertae sedis</taxon>
        <taxon>Mucoromycota</taxon>
        <taxon>Mortierellomycotina</taxon>
        <taxon>Mortierellomycetes</taxon>
        <taxon>Mortierellales</taxon>
        <taxon>Mortierellaceae</taxon>
        <taxon>Modicella</taxon>
    </lineage>
</organism>
<protein>
    <submittedName>
        <fullName evidence="2">Uncharacterized protein</fullName>
    </submittedName>
</protein>
<keyword evidence="1" id="KW-0812">Transmembrane</keyword>
<evidence type="ECO:0000256" key="1">
    <source>
        <dbReference type="SAM" id="Phobius"/>
    </source>
</evidence>
<keyword evidence="3" id="KW-1185">Reference proteome</keyword>
<sequence length="56" mass="6657">MSALMLIIILAGPKDRKWPHVLLNIYFHIMWGTMLALLSPDLRDYGRFYEVVNFYI</sequence>
<dbReference type="Proteomes" id="UP000749646">
    <property type="component" value="Unassembled WGS sequence"/>
</dbReference>